<dbReference type="Proteomes" id="UP000265520">
    <property type="component" value="Unassembled WGS sequence"/>
</dbReference>
<dbReference type="InterPro" id="IPR043502">
    <property type="entry name" value="DNA/RNA_pol_sf"/>
</dbReference>
<feature type="non-terminal residue" evidence="1">
    <location>
        <position position="193"/>
    </location>
</feature>
<dbReference type="PANTHER" id="PTHR11439">
    <property type="entry name" value="GAG-POL-RELATED RETROTRANSPOSON"/>
    <property type="match status" value="1"/>
</dbReference>
<accession>A0A392Q454</accession>
<name>A0A392Q454_9FABA</name>
<dbReference type="CDD" id="cd09272">
    <property type="entry name" value="RNase_HI_RT_Ty1"/>
    <property type="match status" value="1"/>
</dbReference>
<dbReference type="EMBL" id="LXQA010108199">
    <property type="protein sequence ID" value="MCI18035.1"/>
    <property type="molecule type" value="Genomic_DNA"/>
</dbReference>
<dbReference type="PANTHER" id="PTHR11439:SF498">
    <property type="entry name" value="DNAK FAMILY PROTEIN"/>
    <property type="match status" value="1"/>
</dbReference>
<sequence length="193" mass="21642">MLTGLHVLKFLKNNPCQGLFFSSSSSLSLKGFSYSDWGACPDTRRSTTGFCFFLGSSLISWKSKKQSVISRSSSEAEYRALAQATCEGQWLLYLLQDFLIPHESPILIYCDNQSAMHIAANPVFHERTKHIEIDCHVVRDKVQSNIVHLLPVSSKEQIADIYTKSLHPGPFHTLQSKLGTIDMFSSLRGDVDN</sequence>
<evidence type="ECO:0000313" key="1">
    <source>
        <dbReference type="EMBL" id="MCI18035.1"/>
    </source>
</evidence>
<dbReference type="SUPFAM" id="SSF56672">
    <property type="entry name" value="DNA/RNA polymerases"/>
    <property type="match status" value="1"/>
</dbReference>
<comment type="caution">
    <text evidence="1">The sequence shown here is derived from an EMBL/GenBank/DDBJ whole genome shotgun (WGS) entry which is preliminary data.</text>
</comment>
<keyword evidence="2" id="KW-1185">Reference proteome</keyword>
<reference evidence="1 2" key="1">
    <citation type="journal article" date="2018" name="Front. Plant Sci.">
        <title>Red Clover (Trifolium pratense) and Zigzag Clover (T. medium) - A Picture of Genomic Similarities and Differences.</title>
        <authorList>
            <person name="Dluhosova J."/>
            <person name="Istvanek J."/>
            <person name="Nedelnik J."/>
            <person name="Repkova J."/>
        </authorList>
    </citation>
    <scope>NUCLEOTIDE SEQUENCE [LARGE SCALE GENOMIC DNA]</scope>
    <source>
        <strain evidence="2">cv. 10/8</strain>
        <tissue evidence="1">Leaf</tissue>
    </source>
</reference>
<protein>
    <submittedName>
        <fullName evidence="1">Copia protein</fullName>
    </submittedName>
</protein>
<organism evidence="1 2">
    <name type="scientific">Trifolium medium</name>
    <dbReference type="NCBI Taxonomy" id="97028"/>
    <lineage>
        <taxon>Eukaryota</taxon>
        <taxon>Viridiplantae</taxon>
        <taxon>Streptophyta</taxon>
        <taxon>Embryophyta</taxon>
        <taxon>Tracheophyta</taxon>
        <taxon>Spermatophyta</taxon>
        <taxon>Magnoliopsida</taxon>
        <taxon>eudicotyledons</taxon>
        <taxon>Gunneridae</taxon>
        <taxon>Pentapetalae</taxon>
        <taxon>rosids</taxon>
        <taxon>fabids</taxon>
        <taxon>Fabales</taxon>
        <taxon>Fabaceae</taxon>
        <taxon>Papilionoideae</taxon>
        <taxon>50 kb inversion clade</taxon>
        <taxon>NPAAA clade</taxon>
        <taxon>Hologalegina</taxon>
        <taxon>IRL clade</taxon>
        <taxon>Trifolieae</taxon>
        <taxon>Trifolium</taxon>
    </lineage>
</organism>
<dbReference type="AlphaFoldDB" id="A0A392Q454"/>
<proteinExistence type="predicted"/>
<evidence type="ECO:0000313" key="2">
    <source>
        <dbReference type="Proteomes" id="UP000265520"/>
    </source>
</evidence>